<dbReference type="AlphaFoldDB" id="A0A4P9W4A3"/>
<keyword evidence="2" id="KW-1185">Reference proteome</keyword>
<sequence>MSGIHVATAINCGEDVVSAEPIDFTAALEGTAANLHLHRPAPRTFHASSQLYICKPSRLTLPANDAGIGAAFPKKFDVIETFNLVDTVGLLNVLCAAAPLLKLAPRSILNTASRDLLKRGRAPREQLAHDACMDLSFLAALLEISPLWDVVPWSPLSLFSPKDFDMDDLSGFDALGVVTSWVPTAIQHKRTPGAWPVEEAESPTGKPFRADRKSVMSVLVSLQTRIVKQIQSIAHYGFLDPNKRAVVAAVKSSEAVDMPLSQYTMLTLARIIYATYSSIISRVCRSRGLRSSTASYTSGASNVALPAGSLPRGDGESGAGSAYLAIAEARGGGRAPRATSTGDAEMVTFGKSRKAVTRMLQCLMLRYVESTAPAATKLLRSKWEHFNVVEVPRRRATDIAVVFMVPVVALYTSPRQSLRESYARAAGRWHRAYRLGASLGDGPGIDRLRSRGRIAGPPTQRLARQLRSTQCPVVDLDISFGPVIASEARLKIARKSSWIKMTVPVAHPSRHGLTPDGVLPLSAPDYTTLLGLPRVALDKLAAVKPSDRDDLCWSPEHLFHSISPTERFKSPPIFDIKKLINDMLMVMLGRDENSGTRGIMWFGLTDDIIDSIGSHRGVTLAVTDVFFDPDSASVVLDVGIAYMPPKAPRAMVKLWEALQRGKPAKMSRARNGDITRLAAKLASYLASGPHAEDAQYFHRAAISVPFAPDVMGVDTATSDPKEEMKRERPLAPEIHTLDDLQPAPQSEDFCQLIAHANVQASKEIRGSSPTIAECHAISQLADEFGTGTSPKEAALVDVACARWSRRS</sequence>
<accession>A0A4P9W4A3</accession>
<organism evidence="1 2">
    <name type="scientific">Blyttiomyces helicus</name>
    <dbReference type="NCBI Taxonomy" id="388810"/>
    <lineage>
        <taxon>Eukaryota</taxon>
        <taxon>Fungi</taxon>
        <taxon>Fungi incertae sedis</taxon>
        <taxon>Chytridiomycota</taxon>
        <taxon>Chytridiomycota incertae sedis</taxon>
        <taxon>Chytridiomycetes</taxon>
        <taxon>Chytridiomycetes incertae sedis</taxon>
        <taxon>Blyttiomyces</taxon>
    </lineage>
</organism>
<gene>
    <name evidence="1" type="ORF">BDK51DRAFT_47730</name>
</gene>
<name>A0A4P9W4A3_9FUNG</name>
<dbReference type="EMBL" id="KZ998853">
    <property type="protein sequence ID" value="RKO85678.1"/>
    <property type="molecule type" value="Genomic_DNA"/>
</dbReference>
<proteinExistence type="predicted"/>
<protein>
    <submittedName>
        <fullName evidence="1">Uncharacterized protein</fullName>
    </submittedName>
</protein>
<evidence type="ECO:0000313" key="1">
    <source>
        <dbReference type="EMBL" id="RKO85678.1"/>
    </source>
</evidence>
<evidence type="ECO:0000313" key="2">
    <source>
        <dbReference type="Proteomes" id="UP000269721"/>
    </source>
</evidence>
<dbReference type="Proteomes" id="UP000269721">
    <property type="component" value="Unassembled WGS sequence"/>
</dbReference>
<dbReference type="OrthoDB" id="2093879at2759"/>
<reference evidence="2" key="1">
    <citation type="journal article" date="2018" name="Nat. Microbiol.">
        <title>Leveraging single-cell genomics to expand the fungal tree of life.</title>
        <authorList>
            <person name="Ahrendt S.R."/>
            <person name="Quandt C.A."/>
            <person name="Ciobanu D."/>
            <person name="Clum A."/>
            <person name="Salamov A."/>
            <person name="Andreopoulos B."/>
            <person name="Cheng J.F."/>
            <person name="Woyke T."/>
            <person name="Pelin A."/>
            <person name="Henrissat B."/>
            <person name="Reynolds N.K."/>
            <person name="Benny G.L."/>
            <person name="Smith M.E."/>
            <person name="James T.Y."/>
            <person name="Grigoriev I.V."/>
        </authorList>
    </citation>
    <scope>NUCLEOTIDE SEQUENCE [LARGE SCALE GENOMIC DNA]</scope>
</reference>